<evidence type="ECO:0000256" key="4">
    <source>
        <dbReference type="ARBA" id="ARBA00022692"/>
    </source>
</evidence>
<feature type="transmembrane region" description="Helical" evidence="8">
    <location>
        <begin position="128"/>
        <end position="155"/>
    </location>
</feature>
<feature type="transmembrane region" description="Helical" evidence="8">
    <location>
        <begin position="52"/>
        <end position="71"/>
    </location>
</feature>
<keyword evidence="3" id="KW-0813">Transport</keyword>
<evidence type="ECO:0000256" key="2">
    <source>
        <dbReference type="ARBA" id="ARBA00010544"/>
    </source>
</evidence>
<feature type="transmembrane region" description="Helical" evidence="8">
    <location>
        <begin position="196"/>
        <end position="218"/>
    </location>
</feature>
<geneLocation type="mitochondrion" evidence="9"/>
<dbReference type="EMBL" id="KC353358">
    <property type="protein sequence ID" value="AGH24435.1"/>
    <property type="molecule type" value="Genomic_DNA"/>
</dbReference>
<evidence type="ECO:0000256" key="1">
    <source>
        <dbReference type="ARBA" id="ARBA00004141"/>
    </source>
</evidence>
<name>M4QEA3_RECAM</name>
<dbReference type="GO" id="GO:0005886">
    <property type="term" value="C:plasma membrane"/>
    <property type="evidence" value="ECO:0007669"/>
    <property type="project" value="TreeGrafter"/>
</dbReference>
<accession>M4QEA3</accession>
<protein>
    <submittedName>
        <fullName evidence="9">ABC transporter channel subunit</fullName>
    </submittedName>
</protein>
<keyword evidence="5" id="KW-0201">Cytochrome c-type biogenesis</keyword>
<evidence type="ECO:0000256" key="8">
    <source>
        <dbReference type="SAM" id="Phobius"/>
    </source>
</evidence>
<keyword evidence="4 8" id="KW-0812">Transmembrane</keyword>
<dbReference type="GO" id="GO:0015232">
    <property type="term" value="F:heme transmembrane transporter activity"/>
    <property type="evidence" value="ECO:0007669"/>
    <property type="project" value="InterPro"/>
</dbReference>
<dbReference type="InterPro" id="IPR003544">
    <property type="entry name" value="Cyt_c_biogenesis_CcmB"/>
</dbReference>
<evidence type="ECO:0000256" key="6">
    <source>
        <dbReference type="ARBA" id="ARBA00022989"/>
    </source>
</evidence>
<reference evidence="9" key="2">
    <citation type="journal article" date="2006" name="RNA">
        <title>Hybrid E. coli--Mitochondrial ribonuclease P RNAs are catalytically active.</title>
        <authorList>
            <person name="Seif E."/>
            <person name="Cadieux A."/>
            <person name="Lang B.F."/>
        </authorList>
    </citation>
    <scope>NUCLEOTIDE SEQUENCE</scope>
    <source>
        <strain evidence="9">ATCC 50284</strain>
    </source>
</reference>
<feature type="transmembrane region" description="Helical" evidence="8">
    <location>
        <begin position="21"/>
        <end position="40"/>
    </location>
</feature>
<keyword evidence="6 8" id="KW-1133">Transmembrane helix</keyword>
<gene>
    <name evidence="9" type="primary">ccmB</name>
</gene>
<comment type="subcellular location">
    <subcellularLocation>
        <location evidence="1">Membrane</location>
        <topology evidence="1">Multi-pass membrane protein</topology>
    </subcellularLocation>
</comment>
<keyword evidence="9" id="KW-0496">Mitochondrion</keyword>
<reference evidence="9" key="3">
    <citation type="journal article" date="2013" name="Genome Biol. Evol.">
        <title>Strikingly bacteria-like and gene-rich mitochondrial genomes throughout jakobid protists.</title>
        <authorList>
            <person name="Burger G."/>
            <person name="Gray M.W."/>
            <person name="Forget L."/>
            <person name="Lang B.F."/>
        </authorList>
    </citation>
    <scope>NUCLEOTIDE SEQUENCE</scope>
    <source>
        <strain evidence="9">ATCC 50284</strain>
    </source>
</reference>
<dbReference type="GO" id="GO:0017004">
    <property type="term" value="P:cytochrome complex assembly"/>
    <property type="evidence" value="ECO:0007669"/>
    <property type="project" value="UniProtKB-KW"/>
</dbReference>
<comment type="similarity">
    <text evidence="2">Belongs to the CcmB/CycW/HelB family.</text>
</comment>
<proteinExistence type="inferred from homology"/>
<evidence type="ECO:0000256" key="3">
    <source>
        <dbReference type="ARBA" id="ARBA00022448"/>
    </source>
</evidence>
<dbReference type="PANTHER" id="PTHR30070">
    <property type="entry name" value="HEME EXPORTER PROTEIN B"/>
    <property type="match status" value="1"/>
</dbReference>
<sequence length="224" mass="26395">MILFLFQSYYQFLFTIKNKNDYINAILFYLIILIFFPISFKYNETLIQNTSISIITISCFLTTLFILNRFFIEDQDEGHLLQYNLLQYKLPLYKYIIIKCFIKWFLVSICLSLGTIIGFILLNLPSYYYTPLVSILLMITLLLILIGSIGSALFIGYKEKGILLCLFIMPFYLPILIFTTNILQTILIHENILNEVYLFSFFFLCFLLVSPMICTYCLKLWSAE</sequence>
<feature type="transmembrane region" description="Helical" evidence="8">
    <location>
        <begin position="92"/>
        <end position="122"/>
    </location>
</feature>
<evidence type="ECO:0000256" key="7">
    <source>
        <dbReference type="ARBA" id="ARBA00023136"/>
    </source>
</evidence>
<dbReference type="PANTHER" id="PTHR30070:SF1">
    <property type="entry name" value="CYTOCHROME C BIOGENESIS B-RELATED"/>
    <property type="match status" value="1"/>
</dbReference>
<dbReference type="AlphaFoldDB" id="M4QEA3"/>
<keyword evidence="7 8" id="KW-0472">Membrane</keyword>
<feature type="transmembrane region" description="Helical" evidence="8">
    <location>
        <begin position="162"/>
        <end position="184"/>
    </location>
</feature>
<organism evidence="9">
    <name type="scientific">Reclinomonas americana ATCC 50284</name>
    <dbReference type="NCBI Taxonomy" id="1295595"/>
    <lineage>
        <taxon>Eukaryota</taxon>
        <taxon>Discoba</taxon>
        <taxon>Jakobida</taxon>
        <taxon>Histionina</taxon>
        <taxon>Histionidae</taxon>
        <taxon>Reclinomonas</taxon>
    </lineage>
</organism>
<evidence type="ECO:0000256" key="5">
    <source>
        <dbReference type="ARBA" id="ARBA00022748"/>
    </source>
</evidence>
<reference evidence="9" key="1">
    <citation type="journal article" date="2004" name="RNA">
        <title>Mitochondrial 3' tRNA editing in the jakobid Seculamonas ecuadoriensis: a novel mechanism and implications for tRNA processing.</title>
        <authorList>
            <person name="Leigh J."/>
            <person name="Lang B.F."/>
        </authorList>
    </citation>
    <scope>NUCLEOTIDE SEQUENCE</scope>
    <source>
        <strain evidence="9">ATCC 50284</strain>
    </source>
</reference>
<dbReference type="GO" id="GO:1903607">
    <property type="term" value="P:cytochrome c biosynthetic process"/>
    <property type="evidence" value="ECO:0007669"/>
    <property type="project" value="TreeGrafter"/>
</dbReference>
<evidence type="ECO:0000313" key="9">
    <source>
        <dbReference type="EMBL" id="AGH24435.1"/>
    </source>
</evidence>
<dbReference type="Pfam" id="PF03379">
    <property type="entry name" value="CcmB"/>
    <property type="match status" value="1"/>
</dbReference>
<dbReference type="PRINTS" id="PR01414">
    <property type="entry name" value="CCMBBIOGNSIS"/>
</dbReference>